<dbReference type="AlphaFoldDB" id="A0A1G8VLR8"/>
<feature type="region of interest" description="Disordered" evidence="1">
    <location>
        <begin position="1"/>
        <end position="52"/>
    </location>
</feature>
<proteinExistence type="predicted"/>
<dbReference type="OrthoDB" id="2971460at2"/>
<dbReference type="STRING" id="407036.SAMN05216243_0195"/>
<protein>
    <submittedName>
        <fullName evidence="3">Uncharacterized protein</fullName>
    </submittedName>
</protein>
<name>A0A1G8VLR8_9BACI</name>
<dbReference type="Proteomes" id="UP000198694">
    <property type="component" value="Unassembled WGS sequence"/>
</dbReference>
<feature type="transmembrane region" description="Helical" evidence="2">
    <location>
        <begin position="68"/>
        <end position="89"/>
    </location>
</feature>
<gene>
    <name evidence="3" type="ORF">SAMN05216243_0195</name>
</gene>
<dbReference type="EMBL" id="FNFL01000001">
    <property type="protein sequence ID" value="SDJ66877.1"/>
    <property type="molecule type" value="Genomic_DNA"/>
</dbReference>
<dbReference type="RefSeq" id="WP_093210333.1">
    <property type="nucleotide sequence ID" value="NZ_FNFL01000001.1"/>
</dbReference>
<keyword evidence="2" id="KW-0812">Transmembrane</keyword>
<keyword evidence="2" id="KW-1133">Transmembrane helix</keyword>
<feature type="region of interest" description="Disordered" evidence="1">
    <location>
        <begin position="99"/>
        <end position="120"/>
    </location>
</feature>
<organism evidence="3 4">
    <name type="scientific">Sediminibacillus albus</name>
    <dbReference type="NCBI Taxonomy" id="407036"/>
    <lineage>
        <taxon>Bacteria</taxon>
        <taxon>Bacillati</taxon>
        <taxon>Bacillota</taxon>
        <taxon>Bacilli</taxon>
        <taxon>Bacillales</taxon>
        <taxon>Bacillaceae</taxon>
        <taxon>Sediminibacillus</taxon>
    </lineage>
</organism>
<keyword evidence="2" id="KW-0472">Membrane</keyword>
<keyword evidence="4" id="KW-1185">Reference proteome</keyword>
<evidence type="ECO:0000313" key="3">
    <source>
        <dbReference type="EMBL" id="SDJ66877.1"/>
    </source>
</evidence>
<evidence type="ECO:0000256" key="1">
    <source>
        <dbReference type="SAM" id="MobiDB-lite"/>
    </source>
</evidence>
<evidence type="ECO:0000256" key="2">
    <source>
        <dbReference type="SAM" id="Phobius"/>
    </source>
</evidence>
<evidence type="ECO:0000313" key="4">
    <source>
        <dbReference type="Proteomes" id="UP000198694"/>
    </source>
</evidence>
<accession>A0A1G8VLR8</accession>
<sequence length="120" mass="13965">MKKENKKDQAQQLRSAMDKEESKSFSLENQLEHHPDPEEEVNVLNLPPRKQVHHQKKTGMKWKISIPLIRFLLILFLLIIGLVLAVHFWGDELLRLEGEQLEGNQPPAGEEVEIKKRAIE</sequence>
<reference evidence="3 4" key="1">
    <citation type="submission" date="2016-10" db="EMBL/GenBank/DDBJ databases">
        <authorList>
            <person name="de Groot N.N."/>
        </authorList>
    </citation>
    <scope>NUCLEOTIDE SEQUENCE [LARGE SCALE GENOMIC DNA]</scope>
    <source>
        <strain evidence="3 4">CGMCC 1.6502</strain>
    </source>
</reference>